<feature type="compositionally biased region" description="Basic and acidic residues" evidence="1">
    <location>
        <begin position="377"/>
        <end position="394"/>
    </location>
</feature>
<dbReference type="InterPro" id="IPR029366">
    <property type="entry name" value="TMEM206"/>
</dbReference>
<feature type="compositionally biased region" description="Basic and acidic residues" evidence="1">
    <location>
        <begin position="588"/>
        <end position="605"/>
    </location>
</feature>
<evidence type="ECO:0000256" key="1">
    <source>
        <dbReference type="SAM" id="MobiDB-lite"/>
    </source>
</evidence>
<dbReference type="GO" id="GO:0003723">
    <property type="term" value="F:RNA binding"/>
    <property type="evidence" value="ECO:0007669"/>
    <property type="project" value="InterPro"/>
</dbReference>
<keyword evidence="2" id="KW-1133">Transmembrane helix</keyword>
<reference evidence="4 5" key="1">
    <citation type="submission" date="2018-10" db="EMBL/GenBank/DDBJ databases">
        <title>Genome assembly for a Yunnan-Guizhou Plateau 3E fish, Anabarilius grahami (Regan), and its evolutionary and genetic applications.</title>
        <authorList>
            <person name="Jiang W."/>
        </authorList>
    </citation>
    <scope>NUCLEOTIDE SEQUENCE [LARGE SCALE GENOMIC DNA]</scope>
    <source>
        <strain evidence="4">AG-KIZ</strain>
        <tissue evidence="4">Muscle</tissue>
    </source>
</reference>
<dbReference type="CDD" id="cd00200">
    <property type="entry name" value="WD40"/>
    <property type="match status" value="1"/>
</dbReference>
<accession>A0A3N0Z054</accession>
<dbReference type="Pfam" id="PF15122">
    <property type="entry name" value="TMEM206"/>
    <property type="match status" value="1"/>
</dbReference>
<feature type="region of interest" description="Disordered" evidence="1">
    <location>
        <begin position="1128"/>
        <end position="1161"/>
    </location>
</feature>
<dbReference type="GO" id="GO:0008286">
    <property type="term" value="P:insulin receptor signaling pathway"/>
    <property type="evidence" value="ECO:0007669"/>
    <property type="project" value="TreeGrafter"/>
</dbReference>
<dbReference type="PANTHER" id="PTHR14435">
    <property type="entry name" value="ZINC FINGER PROTEIN 106"/>
    <property type="match status" value="1"/>
</dbReference>
<dbReference type="InterPro" id="IPR001680">
    <property type="entry name" value="WD40_rpt"/>
</dbReference>
<keyword evidence="2" id="KW-0472">Membrane</keyword>
<dbReference type="SMART" id="SM00564">
    <property type="entry name" value="PQQ"/>
    <property type="match status" value="5"/>
</dbReference>
<evidence type="ECO:0000313" key="5">
    <source>
        <dbReference type="Proteomes" id="UP000281406"/>
    </source>
</evidence>
<dbReference type="GO" id="GO:0005829">
    <property type="term" value="C:cytosol"/>
    <property type="evidence" value="ECO:0007669"/>
    <property type="project" value="TreeGrafter"/>
</dbReference>
<dbReference type="SMART" id="SM00355">
    <property type="entry name" value="ZnF_C2H2"/>
    <property type="match status" value="3"/>
</dbReference>
<evidence type="ECO:0000259" key="3">
    <source>
        <dbReference type="PROSITE" id="PS00028"/>
    </source>
</evidence>
<keyword evidence="2 4" id="KW-0812">Transmembrane</keyword>
<feature type="region of interest" description="Disordered" evidence="1">
    <location>
        <begin position="370"/>
        <end position="394"/>
    </location>
</feature>
<feature type="region of interest" description="Disordered" evidence="1">
    <location>
        <begin position="1045"/>
        <end position="1116"/>
    </location>
</feature>
<feature type="compositionally biased region" description="Basic residues" evidence="1">
    <location>
        <begin position="1391"/>
        <end position="1404"/>
    </location>
</feature>
<feature type="compositionally biased region" description="Basic and acidic residues" evidence="1">
    <location>
        <begin position="1509"/>
        <end position="1522"/>
    </location>
</feature>
<dbReference type="Pfam" id="PF00400">
    <property type="entry name" value="WD40"/>
    <property type="match status" value="3"/>
</dbReference>
<feature type="compositionally biased region" description="Basic and acidic residues" evidence="1">
    <location>
        <begin position="1235"/>
        <end position="1245"/>
    </location>
</feature>
<name>A0A3N0Z054_ANAGA</name>
<dbReference type="EMBL" id="RJVU01018281">
    <property type="protein sequence ID" value="ROL51926.1"/>
    <property type="molecule type" value="Genomic_DNA"/>
</dbReference>
<dbReference type="SUPFAM" id="SSF50978">
    <property type="entry name" value="WD40 repeat-like"/>
    <property type="match status" value="1"/>
</dbReference>
<feature type="compositionally biased region" description="Polar residues" evidence="1">
    <location>
        <begin position="618"/>
        <end position="641"/>
    </location>
</feature>
<comment type="caution">
    <text evidence="4">The sequence shown here is derived from an EMBL/GenBank/DDBJ whole genome shotgun (WGS) entry which is preliminary data.</text>
</comment>
<dbReference type="OrthoDB" id="10002522at2759"/>
<feature type="compositionally biased region" description="Basic residues" evidence="1">
    <location>
        <begin position="1426"/>
        <end position="1436"/>
    </location>
</feature>
<dbReference type="Gene3D" id="2.130.10.10">
    <property type="entry name" value="YVTN repeat-like/Quinoprotein amine dehydrogenase"/>
    <property type="match status" value="3"/>
</dbReference>
<feature type="compositionally biased region" description="Basic and acidic residues" evidence="1">
    <location>
        <begin position="1085"/>
        <end position="1096"/>
    </location>
</feature>
<feature type="region of interest" description="Disordered" evidence="1">
    <location>
        <begin position="1345"/>
        <end position="1549"/>
    </location>
</feature>
<feature type="compositionally biased region" description="Polar residues" evidence="1">
    <location>
        <begin position="682"/>
        <end position="702"/>
    </location>
</feature>
<keyword evidence="5" id="KW-1185">Reference proteome</keyword>
<dbReference type="PROSITE" id="PS00028">
    <property type="entry name" value="ZINC_FINGER_C2H2_1"/>
    <property type="match status" value="1"/>
</dbReference>
<dbReference type="Proteomes" id="UP000281406">
    <property type="component" value="Unassembled WGS sequence"/>
</dbReference>
<dbReference type="InterPro" id="IPR036322">
    <property type="entry name" value="WD40_repeat_dom_sf"/>
</dbReference>
<feature type="region of interest" description="Disordered" evidence="1">
    <location>
        <begin position="933"/>
        <end position="979"/>
    </location>
</feature>
<feature type="compositionally biased region" description="Low complexity" evidence="1">
    <location>
        <begin position="1369"/>
        <end position="1383"/>
    </location>
</feature>
<dbReference type="InterPro" id="IPR013087">
    <property type="entry name" value="Znf_C2H2_type"/>
</dbReference>
<sequence>MIVFTPKCPSKGDIAHLEHTDTLTNFSSTSPQGNPCRHFEFNGEDCAGPLGSYQNNDVSEVEHDEASCDPLPDEDAVDGNLTPIGFNKACLKNVFIVILVLIYLLLTTVAVFLAYQTISDFMEKLNHPVMSVSYKEVEEFSAPGIALYPGKAQLLSCMHHYHDNIPPLVASGGLEEGNCITEEVIYHGPYSNQTQKRAVVVRGPTDVRNRELIFLQFSRNETEEDFSAISYMIFATFNDMLKSSDKAAFMMDCERNYSMWTFSGGFRTWVKMSLVKTSGRGNESVEFRQESSVVKYIDKRPPMEQANELFFVVFQWRDPFIQQVKDEMEEHMRSMLHHRELENLKGRDCGHKCRVCGVTEVSLTDYASHISSPSHKQRVEDQKHQPSNEDQDEKYFDKDIVELIEKRKEMIRKEEASAKQAKEERDTSRRWQELRSQWQGPRPLMYQQCGPWDRPYPNFPQMPKRGRGSNWQNVRYSSPERNKWFNPNRQVRCATWHAEGPPDLQKWGSAGRQGGSLHNQGNFWSGYGVCPPQMRKQYPWNNSQFNVSWQGQYMPPPRQFKSPAKDQQKTPNCSESQTKGEQSVEESGGEHDPNKCKGQKSEKAHRWAPYPPAKLGDPSSQANPQPTLDKSNVEFSENVKAQSFKEGTQDMVRKSKADRKNWQHNTAEPYCEESDCREQKSSFKNIGSTNRDSFAYPSTSTTRRTEKPSKLAEGGSKMNLKQDCVSTKGSKHSHSSSEFPQHASSNAEQDSLLSEMLRKAKETLLNRNNTVDASGPENCLKGSKTVPQINKQVESLELNKNQKLHEKKLNKNKGLEKLGFARRNSYDREHLTSTETSVQIGNVRNDTRPSLQSLQVSTSTMDHEDEEECGEMEENPHLTVQDQVMDTLDEDLCLVGEGSHSSPSQQTAGGSVPSLSKLALPACLQRDLNRHMGTKGKAASHEPNLNIARRIRNVSGSRKNEPEKDSGLKPTLRQLISSSGSRRNVNWDQVYQEVNRKKQGKGLPRFGIEMVPCEPESPNQMDENDVPLSEGFHWDSLFDLGQVPSRKRSLSESNVVKDGPAGTSSLLKGVDPLRDSPACGTSQQSKREELQSKSHLEIQGSKGPSKGPEDVEGDSGCTSEIEMIDIQGAGKKRRAQGDVVSPEIPNEDRKNKRQKIKSKKERSQVDQLLAVSLREEELNSSLHAVDNSLIQARAALQAAYLEVQRLLMVKQQVTNEMNSLRAERIEILQGMQGEFEPKERERNSEEILTSSSTQVTQTTASTVLPTTAAHSSSSTSSLPVNIKQEPTAPCNPIPECNPIKCPFPEPQNTTPVQTVFAACQTDTFKYNSKMESSHDATIMALTAAPSDHRIEPSPNKEICQNSQEGLANPSSQLSHKPLSPSSHLETDPVKRVRKLKKKKCLKKAKGNEQPEISESELDAEQPAPRPARKYRPHRRSSGTSASPPTPEEKNENEAMVVTELSKAQPQRTKLVTPPKNEAHSDSSELEMVELPPPVPTDFVNLDSSDPDEIPEKNAKESTKELNKVSTKKSTKESAKESAKESTTAYSTDRAITDPQNLACNEVTSTSEIDTSSTVKACESEIKSASTALESKLLSDVSDPGEEEVPTEGEFEGHQEAVNGMQIHNGLLYTCSGDRTIRAFNLISRKCVAVFEGHSSKVNCLLVSCGGGLQQRLYSGSSDQTIRCYNLKTTECVEQLSLPDRVLCLHNRWKILYAGLANGSVTTFSLRNNKQLDVFECHGPRAVSCLATAQEGARRILLVGSYDATISVRDAKNGLLLRTLEGHSKTVLCMKVVNDLVFSGSSDQSVHAHNIHTGELVRIYKGHSHAVTVVAILGKVMVTACLDKLVRVYELQSHDRLQVYGGHSDMVMCMVIHKSMIYTGCYDGSVKAVRLNLIQNYRCWWYGCTLIFGVIEHLQQHLLNDHTSPAQQTFKCRWRNCDTYFTTRNGSKQAVHCHMQKHAEDDSKMEP</sequence>
<feature type="region of interest" description="Disordered" evidence="1">
    <location>
        <begin position="1235"/>
        <end position="1286"/>
    </location>
</feature>
<feature type="domain" description="C2H2-type" evidence="3">
    <location>
        <begin position="1898"/>
        <end position="1921"/>
    </location>
</feature>
<feature type="transmembrane region" description="Helical" evidence="2">
    <location>
        <begin position="94"/>
        <end position="115"/>
    </location>
</feature>
<dbReference type="GO" id="GO:0017124">
    <property type="term" value="F:SH3 domain binding"/>
    <property type="evidence" value="ECO:0007669"/>
    <property type="project" value="TreeGrafter"/>
</dbReference>
<organism evidence="4 5">
    <name type="scientific">Anabarilius grahami</name>
    <name type="common">Kanglang fish</name>
    <name type="synonym">Barilius grahami</name>
    <dbReference type="NCBI Taxonomy" id="495550"/>
    <lineage>
        <taxon>Eukaryota</taxon>
        <taxon>Metazoa</taxon>
        <taxon>Chordata</taxon>
        <taxon>Craniata</taxon>
        <taxon>Vertebrata</taxon>
        <taxon>Euteleostomi</taxon>
        <taxon>Actinopterygii</taxon>
        <taxon>Neopterygii</taxon>
        <taxon>Teleostei</taxon>
        <taxon>Ostariophysi</taxon>
        <taxon>Cypriniformes</taxon>
        <taxon>Xenocyprididae</taxon>
        <taxon>Xenocypridinae</taxon>
        <taxon>Xenocypridinae incertae sedis</taxon>
        <taxon>Anabarilius</taxon>
    </lineage>
</organism>
<evidence type="ECO:0000313" key="4">
    <source>
        <dbReference type="EMBL" id="ROL51926.1"/>
    </source>
</evidence>
<dbReference type="InterPro" id="IPR042622">
    <property type="entry name" value="Znf106"/>
</dbReference>
<dbReference type="FunFam" id="2.130.10.10:FF:000114">
    <property type="entry name" value="zinc finger protein 106 isoform X1"/>
    <property type="match status" value="1"/>
</dbReference>
<proteinExistence type="predicted"/>
<feature type="compositionally biased region" description="Basic and acidic residues" evidence="1">
    <location>
        <begin position="647"/>
        <end position="661"/>
    </location>
</feature>
<feature type="compositionally biased region" description="Polar residues" evidence="1">
    <location>
        <begin position="569"/>
        <end position="581"/>
    </location>
</feature>
<dbReference type="InterPro" id="IPR018391">
    <property type="entry name" value="PQQ_b-propeller_rpt"/>
</dbReference>
<dbReference type="InterPro" id="IPR015943">
    <property type="entry name" value="WD40/YVTN_repeat-like_dom_sf"/>
</dbReference>
<feature type="compositionally biased region" description="Basic and acidic residues" evidence="1">
    <location>
        <begin position="958"/>
        <end position="967"/>
    </location>
</feature>
<dbReference type="Gene3D" id="3.30.160.60">
    <property type="entry name" value="Classic Zinc Finger"/>
    <property type="match status" value="1"/>
</dbReference>
<protein>
    <submittedName>
        <fullName evidence="4">Transmembrane protein 206</fullName>
    </submittedName>
</protein>
<feature type="compositionally biased region" description="Polar residues" evidence="1">
    <location>
        <begin position="738"/>
        <end position="750"/>
    </location>
</feature>
<feature type="compositionally biased region" description="Basic and acidic residues" evidence="1">
    <location>
        <begin position="1529"/>
        <end position="1539"/>
    </location>
</feature>
<gene>
    <name evidence="4" type="ORF">DPX16_19445</name>
</gene>
<evidence type="ECO:0000256" key="2">
    <source>
        <dbReference type="SAM" id="Phobius"/>
    </source>
</evidence>
<dbReference type="PANTHER" id="PTHR14435:SF2">
    <property type="entry name" value="ZINC FINGER PROTEIN 106"/>
    <property type="match status" value="1"/>
</dbReference>
<feature type="compositionally biased region" description="Basic residues" evidence="1">
    <location>
        <begin position="1151"/>
        <end position="1160"/>
    </location>
</feature>
<feature type="compositionally biased region" description="Low complexity" evidence="1">
    <location>
        <begin position="1249"/>
        <end position="1277"/>
    </location>
</feature>
<feature type="region of interest" description="Disordered" evidence="1">
    <location>
        <begin position="549"/>
        <end position="750"/>
    </location>
</feature>
<dbReference type="GO" id="GO:0016020">
    <property type="term" value="C:membrane"/>
    <property type="evidence" value="ECO:0007669"/>
    <property type="project" value="TreeGrafter"/>
</dbReference>
<dbReference type="SMART" id="SM00320">
    <property type="entry name" value="WD40"/>
    <property type="match status" value="6"/>
</dbReference>